<reference evidence="1" key="1">
    <citation type="submission" date="2022-01" db="EMBL/GenBank/DDBJ databases">
        <authorList>
            <person name="King R."/>
        </authorList>
    </citation>
    <scope>NUCLEOTIDE SEQUENCE</scope>
</reference>
<dbReference type="Proteomes" id="UP001152799">
    <property type="component" value="Chromosome 3"/>
</dbReference>
<dbReference type="OrthoDB" id="6755658at2759"/>
<accession>A0A9N9MS81</accession>
<proteinExistence type="predicted"/>
<dbReference type="AlphaFoldDB" id="A0A9N9MS81"/>
<evidence type="ECO:0000313" key="1">
    <source>
        <dbReference type="EMBL" id="CAG9766012.1"/>
    </source>
</evidence>
<keyword evidence="2" id="KW-1185">Reference proteome</keyword>
<protein>
    <submittedName>
        <fullName evidence="1">Uncharacterized protein</fullName>
    </submittedName>
</protein>
<gene>
    <name evidence="1" type="ORF">CEUTPL_LOCUS6606</name>
</gene>
<organism evidence="1 2">
    <name type="scientific">Ceutorhynchus assimilis</name>
    <name type="common">cabbage seed weevil</name>
    <dbReference type="NCBI Taxonomy" id="467358"/>
    <lineage>
        <taxon>Eukaryota</taxon>
        <taxon>Metazoa</taxon>
        <taxon>Ecdysozoa</taxon>
        <taxon>Arthropoda</taxon>
        <taxon>Hexapoda</taxon>
        <taxon>Insecta</taxon>
        <taxon>Pterygota</taxon>
        <taxon>Neoptera</taxon>
        <taxon>Endopterygota</taxon>
        <taxon>Coleoptera</taxon>
        <taxon>Polyphaga</taxon>
        <taxon>Cucujiformia</taxon>
        <taxon>Curculionidae</taxon>
        <taxon>Ceutorhynchinae</taxon>
        <taxon>Ceutorhynchus</taxon>
    </lineage>
</organism>
<dbReference type="EMBL" id="OU892279">
    <property type="protein sequence ID" value="CAG9766012.1"/>
    <property type="molecule type" value="Genomic_DNA"/>
</dbReference>
<name>A0A9N9MS81_9CUCU</name>
<evidence type="ECO:0000313" key="2">
    <source>
        <dbReference type="Proteomes" id="UP001152799"/>
    </source>
</evidence>
<sequence length="563" mass="66040">MPLQKRVLLLICEECKTFIARMPHMIKLMEEMKRDIEAIKSDMKTSLPNKSYATIIQNSPKIKERTSLPTVVIKPKVAQNTQKSKKDIQDSINPAELKLGIRILKETRQGNIVVTCETEQDMKLFREEAEKKLNKNYKVELPKKNLPKLKIAGYSGDESIENLEEMIRKQNKWINTSVHLKVTYVRRIKNETKNKPISTIYAETSGNLLERMLTYGKVYVDWQRLPVYEYLTKNAHILAELESTLKQDYTQYEHRNDPFPFSPLNDEWDEEIKPLISRDTFASIYCEIYVKIQFSGDQSLDEMIEEYEKKFHDSTKYFNELIDKRKSSLKMLKFQAKNLQNELLTELFTFYQSSLSNEKELVGELKRLKSLLKKIDKQYMSIDEGSKQQIWENFNKLSYDEFSKLDEELKNIRADINERKENYEFELPQREKEFEHHFVTGNIADGLKNLKIPLDSYLTLPYSQEIDEISAAQTQTSVLVDIKKCFSKLNEATKQLTEQTGGNKKLELFTSESSEMSKVDSSKMRMILNDNEKTNIFGKTKAKTWRVEDFMSDQPSRGSIFQF</sequence>